<protein>
    <submittedName>
        <fullName evidence="1">Uncharacterized protein</fullName>
    </submittedName>
</protein>
<evidence type="ECO:0000313" key="1">
    <source>
        <dbReference type="EMBL" id="KAJ7514903.1"/>
    </source>
</evidence>
<sequence>MGSFGILVVRTMLVLSLYLAAFRPTVLAASFYDYFTAYGDSEHVVVASGGQSAQLVLDEKAAAGFGSTNKYLFGSVSTQIKLIPGNSAGTVLAYYMSSNTAAHDEIDFEFLGNTSGQPYSVQTNIYASGVGGREQRVFLWFDPTTSFHTYAFLWNKAQIIFYVDSIPIRVFKNNEDIGVPFPTSQPMSIYSSLWNGDQWATRGGAVKLNWTYAPFITSYQSFQIDACVASTSSNADCPANSKWNQASFQILSNNDRIALESVRQNYMTYDYCSDRKRYSTVPAECARNTV</sequence>
<keyword evidence="2" id="KW-1185">Reference proteome</keyword>
<reference evidence="2" key="1">
    <citation type="journal article" date="2024" name="Proc. Natl. Acad. Sci. U.S.A.">
        <title>Extraordinary preservation of gene collinearity over three hundred million years revealed in homosporous lycophytes.</title>
        <authorList>
            <person name="Li C."/>
            <person name="Wickell D."/>
            <person name="Kuo L.Y."/>
            <person name="Chen X."/>
            <person name="Nie B."/>
            <person name="Liao X."/>
            <person name="Peng D."/>
            <person name="Ji J."/>
            <person name="Jenkins J."/>
            <person name="Williams M."/>
            <person name="Shu S."/>
            <person name="Plott C."/>
            <person name="Barry K."/>
            <person name="Rajasekar S."/>
            <person name="Grimwood J."/>
            <person name="Han X."/>
            <person name="Sun S."/>
            <person name="Hou Z."/>
            <person name="He W."/>
            <person name="Dai G."/>
            <person name="Sun C."/>
            <person name="Schmutz J."/>
            <person name="Leebens-Mack J.H."/>
            <person name="Li F.W."/>
            <person name="Wang L."/>
        </authorList>
    </citation>
    <scope>NUCLEOTIDE SEQUENCE [LARGE SCALE GENOMIC DNA]</scope>
    <source>
        <strain evidence="2">cv. PW_Plant_1</strain>
    </source>
</reference>
<accession>A0ACC2ABE9</accession>
<comment type="caution">
    <text evidence="1">The sequence shown here is derived from an EMBL/GenBank/DDBJ whole genome shotgun (WGS) entry which is preliminary data.</text>
</comment>
<dbReference type="Proteomes" id="UP001162992">
    <property type="component" value="Chromosome 23"/>
</dbReference>
<proteinExistence type="predicted"/>
<organism evidence="1 2">
    <name type="scientific">Diphasiastrum complanatum</name>
    <name type="common">Issler's clubmoss</name>
    <name type="synonym">Lycopodium complanatum</name>
    <dbReference type="NCBI Taxonomy" id="34168"/>
    <lineage>
        <taxon>Eukaryota</taxon>
        <taxon>Viridiplantae</taxon>
        <taxon>Streptophyta</taxon>
        <taxon>Embryophyta</taxon>
        <taxon>Tracheophyta</taxon>
        <taxon>Lycopodiopsida</taxon>
        <taxon>Lycopodiales</taxon>
        <taxon>Lycopodiaceae</taxon>
        <taxon>Lycopodioideae</taxon>
        <taxon>Diphasiastrum</taxon>
    </lineage>
</organism>
<dbReference type="EMBL" id="CM055114">
    <property type="protein sequence ID" value="KAJ7514903.1"/>
    <property type="molecule type" value="Genomic_DNA"/>
</dbReference>
<evidence type="ECO:0000313" key="2">
    <source>
        <dbReference type="Proteomes" id="UP001162992"/>
    </source>
</evidence>
<gene>
    <name evidence="1" type="ORF">O6H91_23G065500</name>
</gene>
<name>A0ACC2ABE9_DIPCM</name>